<comment type="caution">
    <text evidence="2">The sequence shown here is derived from an EMBL/GenBank/DDBJ whole genome shotgun (WGS) entry which is preliminary data.</text>
</comment>
<feature type="signal peptide" evidence="1">
    <location>
        <begin position="1"/>
        <end position="21"/>
    </location>
</feature>
<proteinExistence type="predicted"/>
<evidence type="ECO:0000256" key="1">
    <source>
        <dbReference type="SAM" id="SignalP"/>
    </source>
</evidence>
<keyword evidence="3" id="KW-1185">Reference proteome</keyword>
<feature type="chain" id="PRO_5043327461" evidence="1">
    <location>
        <begin position="22"/>
        <end position="142"/>
    </location>
</feature>
<reference evidence="2" key="1">
    <citation type="submission" date="2023-10" db="EMBL/GenBank/DDBJ databases">
        <title>Genome assembly of Pristionchus species.</title>
        <authorList>
            <person name="Yoshida K."/>
            <person name="Sommer R.J."/>
        </authorList>
    </citation>
    <scope>NUCLEOTIDE SEQUENCE</scope>
    <source>
        <strain evidence="2">RS0144</strain>
    </source>
</reference>
<evidence type="ECO:0000313" key="3">
    <source>
        <dbReference type="Proteomes" id="UP001432027"/>
    </source>
</evidence>
<evidence type="ECO:0000313" key="2">
    <source>
        <dbReference type="EMBL" id="GMS89845.1"/>
    </source>
</evidence>
<sequence length="142" mass="15815">MHLSSALAVTLFFISLHQSTAQMSKEAQEQCMADMMGKQKAETDKDLVDKMTKTHLILKGTLDIVQGLNDGQKDKLRNTYFTGVPSEQCMAQMMGIHKAETDKDLADKLMKAQVMIKSTVDIVKGLSDAQKDKLRNTYFVGV</sequence>
<accession>A0AAV5T434</accession>
<name>A0AAV5T434_9BILA</name>
<gene>
    <name evidence="2" type="ORF">PENTCL1PPCAC_12020</name>
</gene>
<keyword evidence="1" id="KW-0732">Signal</keyword>
<dbReference type="Proteomes" id="UP001432027">
    <property type="component" value="Unassembled WGS sequence"/>
</dbReference>
<protein>
    <submittedName>
        <fullName evidence="2">Uncharacterized protein</fullName>
    </submittedName>
</protein>
<dbReference type="EMBL" id="BTSX01000003">
    <property type="protein sequence ID" value="GMS89845.1"/>
    <property type="molecule type" value="Genomic_DNA"/>
</dbReference>
<dbReference type="AlphaFoldDB" id="A0AAV5T434"/>
<organism evidence="2 3">
    <name type="scientific">Pristionchus entomophagus</name>
    <dbReference type="NCBI Taxonomy" id="358040"/>
    <lineage>
        <taxon>Eukaryota</taxon>
        <taxon>Metazoa</taxon>
        <taxon>Ecdysozoa</taxon>
        <taxon>Nematoda</taxon>
        <taxon>Chromadorea</taxon>
        <taxon>Rhabditida</taxon>
        <taxon>Rhabditina</taxon>
        <taxon>Diplogasteromorpha</taxon>
        <taxon>Diplogasteroidea</taxon>
        <taxon>Neodiplogasteridae</taxon>
        <taxon>Pristionchus</taxon>
    </lineage>
</organism>